<keyword evidence="2" id="KW-1185">Reference proteome</keyword>
<accession>A0AAC8ZTB4</accession>
<dbReference type="AlphaFoldDB" id="A0AAC8ZTB4"/>
<evidence type="ECO:0000313" key="2">
    <source>
        <dbReference type="Proteomes" id="UP000069935"/>
    </source>
</evidence>
<protein>
    <submittedName>
        <fullName evidence="1">Uncharacterized protein</fullName>
    </submittedName>
</protein>
<name>A0AAC8ZTB4_9PROT</name>
<proteinExistence type="predicted"/>
<gene>
    <name evidence="1" type="ORF">AL072_03305</name>
</gene>
<organism evidence="1 2">
    <name type="scientific">Azospirillum thiophilum</name>
    <dbReference type="NCBI Taxonomy" id="528244"/>
    <lineage>
        <taxon>Bacteria</taxon>
        <taxon>Pseudomonadati</taxon>
        <taxon>Pseudomonadota</taxon>
        <taxon>Alphaproteobacteria</taxon>
        <taxon>Rhodospirillales</taxon>
        <taxon>Azospirillaceae</taxon>
        <taxon>Azospirillum</taxon>
    </lineage>
</organism>
<dbReference type="Proteomes" id="UP000069935">
    <property type="component" value="Chromosome 1"/>
</dbReference>
<evidence type="ECO:0000313" key="1">
    <source>
        <dbReference type="EMBL" id="ALG70105.1"/>
    </source>
</evidence>
<reference evidence="2" key="1">
    <citation type="submission" date="2015-08" db="EMBL/GenBank/DDBJ databases">
        <title>Complete Genome Sequence of Azospirillum thiophilum BV-S.</title>
        <authorList>
            <person name="Fomenkov A."/>
            <person name="Vincze T."/>
            <person name="Grabovich M."/>
            <person name="Dubinina G."/>
            <person name="Orlova M."/>
            <person name="Belousova E."/>
            <person name="Roberts R.J."/>
        </authorList>
    </citation>
    <scope>NUCLEOTIDE SEQUENCE [LARGE SCALE GENOMIC DNA]</scope>
    <source>
        <strain evidence="2">BV-S</strain>
    </source>
</reference>
<dbReference type="EMBL" id="CP012401">
    <property type="protein sequence ID" value="ALG70105.1"/>
    <property type="molecule type" value="Genomic_DNA"/>
</dbReference>
<reference evidence="1 2" key="2">
    <citation type="journal article" date="2016" name="Genome Announc.">
        <title>Complete Genome Sequence of a Strain of Azospirillum thiophilum Isolated from a Sulfide Spring.</title>
        <authorList>
            <person name="Fomenkov A."/>
            <person name="Vincze T."/>
            <person name="Grabovich M."/>
            <person name="Anton B.P."/>
            <person name="Dubinina G."/>
            <person name="Orlova M."/>
            <person name="Belousova E."/>
            <person name="Roberts R.J."/>
        </authorList>
    </citation>
    <scope>NUCLEOTIDE SEQUENCE [LARGE SCALE GENOMIC DNA]</scope>
    <source>
        <strain evidence="1 2">BV-S</strain>
    </source>
</reference>
<sequence>MHGADKLLDALRNGLAERERFEHEMEAAGWRLTRDLHLRAFLELVAGGLPDGSPFSLRGECPSLGGELVHHDYPDLPVRRAALDDVWLPPWPPEIMNELWSEVIQLALRHPEKFREAVQTISETDLDFNLYPL</sequence>
<dbReference type="KEGG" id="ati:AL072_03305"/>
<dbReference type="RefSeq" id="WP_045581526.1">
    <property type="nucleotide sequence ID" value="NZ_LAEL01000001.1"/>
</dbReference>